<dbReference type="KEGG" id="roz:CBI38_14625"/>
<dbReference type="Proteomes" id="UP000245711">
    <property type="component" value="Chromosome"/>
</dbReference>
<name>A0A2S2BVF8_9NOCA</name>
<dbReference type="AlphaFoldDB" id="A0A2S2BVF8"/>
<evidence type="ECO:0000259" key="1">
    <source>
        <dbReference type="Pfam" id="PF01370"/>
    </source>
</evidence>
<dbReference type="PANTHER" id="PTHR43245">
    <property type="entry name" value="BIFUNCTIONAL POLYMYXIN RESISTANCE PROTEIN ARNA"/>
    <property type="match status" value="1"/>
</dbReference>
<dbReference type="RefSeq" id="WP_109329881.1">
    <property type="nucleotide sequence ID" value="NZ_CP021354.1"/>
</dbReference>
<sequence length="344" mass="36648">MRLIITGATGNVGTSLLNRLRGGSEHLDQNLELVGLARRPPAQVPPYDGLQWHAIDVAHPDAIDLLRPIFEGADAVIHLVWAFQPTHDRNYLRRVGVDGTLAVAAAAEAAGVAHLIHMSSGAVYSPAPGRTVDESAPRGGVPGSVYSVDKAAAEAGLDDFEKNSSVAVTRVRPGFIGQQAAGSELGRYTLPRGIPAGVLKYLPLLPVDRSLAIPAVHADDVADALARMVFARATGAFNLSVDPPLGTDDFGAALHARPVHVPRPLLTLLVDVTWRAHLQPVHRGWIDLAYSVPLLDSARARRELQWAPRYSAQDTLDAAVRGVIGGDAGDSPVLRRRSPFDGTR</sequence>
<organism evidence="2 3">
    <name type="scientific">Rhodococcus oxybenzonivorans</name>
    <dbReference type="NCBI Taxonomy" id="1990687"/>
    <lineage>
        <taxon>Bacteria</taxon>
        <taxon>Bacillati</taxon>
        <taxon>Actinomycetota</taxon>
        <taxon>Actinomycetes</taxon>
        <taxon>Mycobacteriales</taxon>
        <taxon>Nocardiaceae</taxon>
        <taxon>Rhodococcus</taxon>
    </lineage>
</organism>
<evidence type="ECO:0000313" key="3">
    <source>
        <dbReference type="Proteomes" id="UP000245711"/>
    </source>
</evidence>
<dbReference type="InterPro" id="IPR036291">
    <property type="entry name" value="NAD(P)-bd_dom_sf"/>
</dbReference>
<dbReference type="OrthoDB" id="3338687at2"/>
<dbReference type="InterPro" id="IPR001509">
    <property type="entry name" value="Epimerase_deHydtase"/>
</dbReference>
<proteinExistence type="predicted"/>
<feature type="domain" description="NAD-dependent epimerase/dehydratase" evidence="1">
    <location>
        <begin position="4"/>
        <end position="231"/>
    </location>
</feature>
<dbReference type="InterPro" id="IPR050177">
    <property type="entry name" value="Lipid_A_modif_metabolic_enz"/>
</dbReference>
<gene>
    <name evidence="2" type="ORF">CBI38_14625</name>
</gene>
<reference evidence="2 3" key="1">
    <citation type="submission" date="2017-05" db="EMBL/GenBank/DDBJ databases">
        <title>Isolation of Rhodococcus sp. S2-17 biodegrading of BP-3.</title>
        <authorList>
            <person name="Lee Y."/>
            <person name="Kim K.H."/>
            <person name="Chun B.H."/>
            <person name="Jung H.S."/>
            <person name="Jeon C.O."/>
        </authorList>
    </citation>
    <scope>NUCLEOTIDE SEQUENCE [LARGE SCALE GENOMIC DNA]</scope>
    <source>
        <strain evidence="2 3">S2-17</strain>
    </source>
</reference>
<evidence type="ECO:0000313" key="2">
    <source>
        <dbReference type="EMBL" id="AWK72617.1"/>
    </source>
</evidence>
<dbReference type="Pfam" id="PF01370">
    <property type="entry name" value="Epimerase"/>
    <property type="match status" value="1"/>
</dbReference>
<dbReference type="PANTHER" id="PTHR43245:SF55">
    <property type="entry name" value="NAD(P)-BINDING DOMAIN-CONTAINING PROTEIN"/>
    <property type="match status" value="1"/>
</dbReference>
<dbReference type="EMBL" id="CP021354">
    <property type="protein sequence ID" value="AWK72617.1"/>
    <property type="molecule type" value="Genomic_DNA"/>
</dbReference>
<protein>
    <recommendedName>
        <fullName evidence="1">NAD-dependent epimerase/dehydratase domain-containing protein</fullName>
    </recommendedName>
</protein>
<accession>A0A2S2BVF8</accession>
<keyword evidence="3" id="KW-1185">Reference proteome</keyword>
<dbReference type="Gene3D" id="3.40.50.720">
    <property type="entry name" value="NAD(P)-binding Rossmann-like Domain"/>
    <property type="match status" value="1"/>
</dbReference>
<dbReference type="SUPFAM" id="SSF51735">
    <property type="entry name" value="NAD(P)-binding Rossmann-fold domains"/>
    <property type="match status" value="1"/>
</dbReference>